<dbReference type="AlphaFoldDB" id="A0A0E9X2Z9"/>
<evidence type="ECO:0000313" key="1">
    <source>
        <dbReference type="EMBL" id="JAH96240.1"/>
    </source>
</evidence>
<protein>
    <submittedName>
        <fullName evidence="1">Uncharacterized protein</fullName>
    </submittedName>
</protein>
<dbReference type="EMBL" id="GBXM01012337">
    <property type="protein sequence ID" value="JAH96240.1"/>
    <property type="molecule type" value="Transcribed_RNA"/>
</dbReference>
<sequence>MSACNSAGVRPNTLKMYPPFLRALEANLCVVPPSIFPILEETSEAHRTVLAKWLPSFSPHTSGRRRVVVGEWRKGEE</sequence>
<name>A0A0E9X2Z9_ANGAN</name>
<reference evidence="1" key="2">
    <citation type="journal article" date="2015" name="Fish Shellfish Immunol.">
        <title>Early steps in the European eel (Anguilla anguilla)-Vibrio vulnificus interaction in the gills: Role of the RtxA13 toxin.</title>
        <authorList>
            <person name="Callol A."/>
            <person name="Pajuelo D."/>
            <person name="Ebbesson L."/>
            <person name="Teles M."/>
            <person name="MacKenzie S."/>
            <person name="Amaro C."/>
        </authorList>
    </citation>
    <scope>NUCLEOTIDE SEQUENCE</scope>
</reference>
<accession>A0A0E9X2Z9</accession>
<reference evidence="1" key="1">
    <citation type="submission" date="2014-11" db="EMBL/GenBank/DDBJ databases">
        <authorList>
            <person name="Amaro Gonzalez C."/>
        </authorList>
    </citation>
    <scope>NUCLEOTIDE SEQUENCE</scope>
</reference>
<organism evidence="1">
    <name type="scientific">Anguilla anguilla</name>
    <name type="common">European freshwater eel</name>
    <name type="synonym">Muraena anguilla</name>
    <dbReference type="NCBI Taxonomy" id="7936"/>
    <lineage>
        <taxon>Eukaryota</taxon>
        <taxon>Metazoa</taxon>
        <taxon>Chordata</taxon>
        <taxon>Craniata</taxon>
        <taxon>Vertebrata</taxon>
        <taxon>Euteleostomi</taxon>
        <taxon>Actinopterygii</taxon>
        <taxon>Neopterygii</taxon>
        <taxon>Teleostei</taxon>
        <taxon>Anguilliformes</taxon>
        <taxon>Anguillidae</taxon>
        <taxon>Anguilla</taxon>
    </lineage>
</organism>
<proteinExistence type="predicted"/>